<comment type="caution">
    <text evidence="11">The sequence shown here is derived from an EMBL/GenBank/DDBJ whole genome shotgun (WGS) entry which is preliminary data.</text>
</comment>
<evidence type="ECO:0000256" key="7">
    <source>
        <dbReference type="ARBA" id="ARBA00022786"/>
    </source>
</evidence>
<keyword evidence="6" id="KW-0863">Zinc-finger</keyword>
<evidence type="ECO:0000256" key="2">
    <source>
        <dbReference type="ARBA" id="ARBA00012251"/>
    </source>
</evidence>
<dbReference type="GO" id="GO:0061630">
    <property type="term" value="F:ubiquitin protein ligase activity"/>
    <property type="evidence" value="ECO:0007669"/>
    <property type="project" value="UniProtKB-EC"/>
</dbReference>
<evidence type="ECO:0000256" key="9">
    <source>
        <dbReference type="SAM" id="MobiDB-lite"/>
    </source>
</evidence>
<dbReference type="Pfam" id="PF01485">
    <property type="entry name" value="IBR"/>
    <property type="match status" value="1"/>
</dbReference>
<evidence type="ECO:0000256" key="3">
    <source>
        <dbReference type="ARBA" id="ARBA00022679"/>
    </source>
</evidence>
<keyword evidence="5" id="KW-0677">Repeat</keyword>
<evidence type="ECO:0000313" key="12">
    <source>
        <dbReference type="Proteomes" id="UP000624404"/>
    </source>
</evidence>
<feature type="compositionally biased region" description="Polar residues" evidence="9">
    <location>
        <begin position="187"/>
        <end position="209"/>
    </location>
</feature>
<evidence type="ECO:0000256" key="4">
    <source>
        <dbReference type="ARBA" id="ARBA00022723"/>
    </source>
</evidence>
<keyword evidence="3" id="KW-0808">Transferase</keyword>
<dbReference type="InterPro" id="IPR044066">
    <property type="entry name" value="TRIAD_supradom"/>
</dbReference>
<dbReference type="InterPro" id="IPR031127">
    <property type="entry name" value="E3_UB_ligase_RBR"/>
</dbReference>
<keyword evidence="12" id="KW-1185">Reference proteome</keyword>
<evidence type="ECO:0000256" key="8">
    <source>
        <dbReference type="ARBA" id="ARBA00022833"/>
    </source>
</evidence>
<feature type="domain" description="RING-type" evidence="10">
    <location>
        <begin position="258"/>
        <end position="450"/>
    </location>
</feature>
<protein>
    <recommendedName>
        <fullName evidence="2">RBR-type E3 ubiquitin transferase</fullName>
        <ecNumber evidence="2">2.3.2.31</ecNumber>
    </recommendedName>
</protein>
<keyword evidence="4" id="KW-0479">Metal-binding</keyword>
<feature type="compositionally biased region" description="Polar residues" evidence="9">
    <location>
        <begin position="158"/>
        <end position="179"/>
    </location>
</feature>
<dbReference type="PANTHER" id="PTHR11685">
    <property type="entry name" value="RBR FAMILY RING FINGER AND IBR DOMAIN-CONTAINING"/>
    <property type="match status" value="1"/>
</dbReference>
<dbReference type="GO" id="GO:0016567">
    <property type="term" value="P:protein ubiquitination"/>
    <property type="evidence" value="ECO:0007669"/>
    <property type="project" value="InterPro"/>
</dbReference>
<accession>A0A8H2ZXV2</accession>
<evidence type="ECO:0000256" key="6">
    <source>
        <dbReference type="ARBA" id="ARBA00022771"/>
    </source>
</evidence>
<dbReference type="CDD" id="cd20335">
    <property type="entry name" value="BRcat_RBR"/>
    <property type="match status" value="1"/>
</dbReference>
<dbReference type="EMBL" id="CAJHIA010000036">
    <property type="protein sequence ID" value="CAD6453079.1"/>
    <property type="molecule type" value="Genomic_DNA"/>
</dbReference>
<proteinExistence type="predicted"/>
<dbReference type="InterPro" id="IPR002867">
    <property type="entry name" value="IBR_dom"/>
</dbReference>
<name>A0A8H2ZXV2_9HELO</name>
<dbReference type="CDD" id="cd22584">
    <property type="entry name" value="Rcat_RBR_unk"/>
    <property type="match status" value="1"/>
</dbReference>
<feature type="region of interest" description="Disordered" evidence="9">
    <location>
        <begin position="152"/>
        <end position="209"/>
    </location>
</feature>
<feature type="region of interest" description="Disordered" evidence="9">
    <location>
        <begin position="1"/>
        <end position="28"/>
    </location>
</feature>
<dbReference type="GO" id="GO:0008270">
    <property type="term" value="F:zinc ion binding"/>
    <property type="evidence" value="ECO:0007669"/>
    <property type="project" value="UniProtKB-KW"/>
</dbReference>
<dbReference type="SMART" id="SM00647">
    <property type="entry name" value="IBR"/>
    <property type="match status" value="2"/>
</dbReference>
<dbReference type="AlphaFoldDB" id="A0A8H2ZXV2"/>
<evidence type="ECO:0000259" key="10">
    <source>
        <dbReference type="PROSITE" id="PS51873"/>
    </source>
</evidence>
<dbReference type="SUPFAM" id="SSF57850">
    <property type="entry name" value="RING/U-box"/>
    <property type="match status" value="1"/>
</dbReference>
<feature type="compositionally biased region" description="Basic and acidic residues" evidence="9">
    <location>
        <begin position="1"/>
        <end position="11"/>
    </location>
</feature>
<dbReference type="Proteomes" id="UP000624404">
    <property type="component" value="Unassembled WGS sequence"/>
</dbReference>
<evidence type="ECO:0000256" key="5">
    <source>
        <dbReference type="ARBA" id="ARBA00022737"/>
    </source>
</evidence>
<evidence type="ECO:0000313" key="11">
    <source>
        <dbReference type="EMBL" id="CAD6453079.1"/>
    </source>
</evidence>
<keyword evidence="7" id="KW-0833">Ubl conjugation pathway</keyword>
<keyword evidence="8" id="KW-0862">Zinc</keyword>
<comment type="catalytic activity">
    <reaction evidence="1">
        <text>[E2 ubiquitin-conjugating enzyme]-S-ubiquitinyl-L-cysteine + [acceptor protein]-L-lysine = [E2 ubiquitin-conjugating enzyme]-L-cysteine + [acceptor protein]-N(6)-ubiquitinyl-L-lysine.</text>
        <dbReference type="EC" id="2.3.2.31"/>
    </reaction>
</comment>
<evidence type="ECO:0000256" key="1">
    <source>
        <dbReference type="ARBA" id="ARBA00001798"/>
    </source>
</evidence>
<reference evidence="11" key="1">
    <citation type="submission" date="2020-10" db="EMBL/GenBank/DDBJ databases">
        <authorList>
            <person name="Kusch S."/>
        </authorList>
    </citation>
    <scope>NUCLEOTIDE SEQUENCE</scope>
    <source>
        <strain evidence="11">SwB9</strain>
    </source>
</reference>
<gene>
    <name evidence="11" type="ORF">SCLTRI_LOCUS9870</name>
</gene>
<dbReference type="EC" id="2.3.2.31" evidence="2"/>
<dbReference type="OrthoDB" id="9977870at2759"/>
<organism evidence="11 12">
    <name type="scientific">Sclerotinia trifoliorum</name>
    <dbReference type="NCBI Taxonomy" id="28548"/>
    <lineage>
        <taxon>Eukaryota</taxon>
        <taxon>Fungi</taxon>
        <taxon>Dikarya</taxon>
        <taxon>Ascomycota</taxon>
        <taxon>Pezizomycotina</taxon>
        <taxon>Leotiomycetes</taxon>
        <taxon>Helotiales</taxon>
        <taxon>Sclerotiniaceae</taxon>
        <taxon>Sclerotinia</taxon>
    </lineage>
</organism>
<dbReference type="PROSITE" id="PS51873">
    <property type="entry name" value="TRIAD"/>
    <property type="match status" value="1"/>
</dbReference>
<dbReference type="Gene3D" id="1.20.120.1750">
    <property type="match status" value="1"/>
</dbReference>
<sequence length="727" mass="83838">MVSSDRDDHAIARHQTVNKPPAGMENERRVLPRPSAKLQIIIDETQVSVGDLPISNRTHYHDLSDSYFYTPLDPKSEGPLTFTSETLMNHVQWWLYDPPAELLFDIERIEGSAKYGLPELDTLFTTSIRADISKDQLFSAAATQKRTTALAALRETPEASSSSNTAVAGTSRPGLQTSATEEDTSSNERNQQNRVISQGSTKTNMTSDSGYMSAAERYHSKSSSNDTQHGYTKLSTFSRFRKLLKKREIKGKSVMKEPTGNCTSCLDDFLEGKMVSVECHGYCKECFERLVIAAMETETMWPVKCCQKDISHAVIMKNVNANLAQKFETKALERKVPVGDRIYCIKQGCETWIPSEWFNESLKCASCPSCNTRVCTACKGSWHANTECPKDKNLQATIRLAQERGWKKCYNCNAFVELNMGCRHIRCRCGAQWCYICRAKWLTCQCTARHLLTGLDPELQRLRGANSQTLVPTRQEAERIRRQAERDRIARQLIEDLERRQAEELEREAEFRRRREETRRGEIALTFGQIREELELLHSSQKLRLASRSQMEYRVLQEQELDLNTLRFLHSRYINQLEAQHKNEISKQEMRFLNEYYEREREEVRVEKEISQKIEAFWKDKPDAVYEIKAAKVAHQANSIAMFKKWDFDRKTALQDLAENFESEKLSLSRTQNSAMADATWKVGSGWRDWARNKVAEVKWFEAVITERESMLRTLENLQYTMATEES</sequence>